<dbReference type="RefSeq" id="WP_345639880.1">
    <property type="nucleotide sequence ID" value="NZ_BAABEP010000001.1"/>
</dbReference>
<dbReference type="InterPro" id="IPR000772">
    <property type="entry name" value="Ricin_B_lectin"/>
</dbReference>
<comment type="caution">
    <text evidence="2">The sequence shown here is derived from an EMBL/GenBank/DDBJ whole genome shotgun (WGS) entry which is preliminary data.</text>
</comment>
<dbReference type="PANTHER" id="PTHR39447:SF2">
    <property type="entry name" value="ALPHA-L-ARABINOFURANOSIDASE B"/>
    <property type="match status" value="1"/>
</dbReference>
<feature type="domain" description="Ricin B lectin" evidence="1">
    <location>
        <begin position="370"/>
        <end position="498"/>
    </location>
</feature>
<evidence type="ECO:0000313" key="3">
    <source>
        <dbReference type="Proteomes" id="UP001499884"/>
    </source>
</evidence>
<reference evidence="3" key="1">
    <citation type="journal article" date="2019" name="Int. J. Syst. Evol. Microbiol.">
        <title>The Global Catalogue of Microorganisms (GCM) 10K type strain sequencing project: providing services to taxonomists for standard genome sequencing and annotation.</title>
        <authorList>
            <consortium name="The Broad Institute Genomics Platform"/>
            <consortium name="The Broad Institute Genome Sequencing Center for Infectious Disease"/>
            <person name="Wu L."/>
            <person name="Ma J."/>
        </authorList>
    </citation>
    <scope>NUCLEOTIDE SEQUENCE [LARGE SCALE GENOMIC DNA]</scope>
    <source>
        <strain evidence="3">JCM 30846</strain>
    </source>
</reference>
<name>A0ABP7DSQ9_9ACTN</name>
<dbReference type="SUPFAM" id="SSF49899">
    <property type="entry name" value="Concanavalin A-like lectins/glucanases"/>
    <property type="match status" value="1"/>
</dbReference>
<evidence type="ECO:0000313" key="2">
    <source>
        <dbReference type="EMBL" id="GAA3707533.1"/>
    </source>
</evidence>
<dbReference type="Pfam" id="PF00652">
    <property type="entry name" value="Ricin_B_lectin"/>
    <property type="match status" value="1"/>
</dbReference>
<accession>A0ABP7DSQ9</accession>
<dbReference type="Gene3D" id="2.60.120.200">
    <property type="match status" value="1"/>
</dbReference>
<dbReference type="Proteomes" id="UP001499884">
    <property type="component" value="Unassembled WGS sequence"/>
</dbReference>
<dbReference type="InterPro" id="IPR006311">
    <property type="entry name" value="TAT_signal"/>
</dbReference>
<proteinExistence type="predicted"/>
<evidence type="ECO:0000259" key="1">
    <source>
        <dbReference type="SMART" id="SM00458"/>
    </source>
</evidence>
<organism evidence="2 3">
    <name type="scientific">Streptomyces tremellae</name>
    <dbReference type="NCBI Taxonomy" id="1124239"/>
    <lineage>
        <taxon>Bacteria</taxon>
        <taxon>Bacillati</taxon>
        <taxon>Actinomycetota</taxon>
        <taxon>Actinomycetes</taxon>
        <taxon>Kitasatosporales</taxon>
        <taxon>Streptomycetaceae</taxon>
        <taxon>Streptomyces</taxon>
    </lineage>
</organism>
<dbReference type="Gene3D" id="2.80.10.50">
    <property type="match status" value="2"/>
</dbReference>
<dbReference type="SUPFAM" id="SSF50370">
    <property type="entry name" value="Ricin B-like lectins"/>
    <property type="match status" value="1"/>
</dbReference>
<dbReference type="InterPro" id="IPR035992">
    <property type="entry name" value="Ricin_B-like_lectins"/>
</dbReference>
<dbReference type="EMBL" id="BAABEP010000001">
    <property type="protein sequence ID" value="GAA3707533.1"/>
    <property type="molecule type" value="Genomic_DNA"/>
</dbReference>
<gene>
    <name evidence="2" type="ORF">GCM10023082_01980</name>
</gene>
<keyword evidence="3" id="KW-1185">Reference proteome</keyword>
<dbReference type="PROSITE" id="PS51318">
    <property type="entry name" value="TAT"/>
    <property type="match status" value="1"/>
</dbReference>
<dbReference type="InterPro" id="IPR038964">
    <property type="entry name" value="ABFB"/>
</dbReference>
<dbReference type="SMART" id="SM00458">
    <property type="entry name" value="RICIN"/>
    <property type="match status" value="1"/>
</dbReference>
<dbReference type="PANTHER" id="PTHR39447">
    <property type="entry name" value="ALPHA-L-ARABINOFURANOSIDASE B"/>
    <property type="match status" value="1"/>
</dbReference>
<dbReference type="PROSITE" id="PS50231">
    <property type="entry name" value="RICIN_B_LECTIN"/>
    <property type="match status" value="1"/>
</dbReference>
<dbReference type="InterPro" id="IPR015289">
    <property type="entry name" value="A-L-arabinofuranosidase_B_cat"/>
</dbReference>
<dbReference type="InterPro" id="IPR013320">
    <property type="entry name" value="ConA-like_dom_sf"/>
</dbReference>
<dbReference type="Pfam" id="PF09206">
    <property type="entry name" value="ArabFuran-catal"/>
    <property type="match status" value="1"/>
</dbReference>
<sequence>MRERRPTAGPAAPPLSARLRRALLSALAVAGLLLGLGTALPPAAQAAGSLPCDIYGAAGTPCVAAHSTTRALYASYDGPLYQVTRTSDGASADIGLLSAGGYADAQAQDAFCADTQCRIDKIYDQSPRHNDLTPGPAGTSGMGADRGADAAELAVTVGGHKAYGIWISPGVGYRSRSAASGTAVNGQAEGAYMVASGTHVGSACCFDYGNAESTPADTGNGHMDAVSIATTCYFAPCTGSGPWVEADLENGMFQGDNGSNTANRGNNTPFVTAVLKNDGQTTYALKGGNSQSGALSTWWDGALPTRGGYRPMHQEGGIILGTGGDNSNWNMGTFFEGVMVSGYPTDAAENAVQANIVSAGYSGETDVPNGPQSTITGPGGKCVDVAADDTGVNGAAVQLWDCQSYAEDQYWTHHANGSLSTIGRCLDIDGNGTAAGTEVELWDCNGVGGQNWVQQSDGSLLNPQSGRCLDSPDGATANGTRLRIWDCNGSAAQKFTLH</sequence>
<dbReference type="CDD" id="cd23451">
    <property type="entry name" value="beta-trefoil_Ricin_laminarinase"/>
    <property type="match status" value="1"/>
</dbReference>
<protein>
    <recommendedName>
        <fullName evidence="1">Ricin B lectin domain-containing protein</fullName>
    </recommendedName>
</protein>